<sequence length="439" mass="46107">MIGLKPALGLICAFLSTGATTLAAPAPVIQEDTGSNVRLSTRSSSSFNTRQKWQRDEINCIQILNPAPGANYHPGWFVRMNFGASQCQGVTAAGPWTIHLYNNPEIQQGGNIRFDYHEVIADGLNEYKTQYLWNIPADQTIKARNVKKMSDYYVRVETNSHEGIKLVGNAGPFAITADGSMAGSRDLTQYIQDLKRREEQPGQGPNSNLNAEFALRPKPVVVQQPYAAKGGDGTPISFKDESGQATTPEAPSVPNGVFASPEAPKVPVTPEVPSTPELPPVEPEVLSTPELPPVELEVPSTPELPPAEPEVFATPGVNPIADPSTAVSTLFQNAESEIHNPPPPFTDVTDVTSEPDAPKPHNVFPEPEDDGTPAVVTPISHGSLIPNALLVGGSVLAGAAGVGYLGALGFGYLGSAVGAVLGGIVGGLAAVLSLVGVPV</sequence>
<feature type="region of interest" description="Disordered" evidence="1">
    <location>
        <begin position="225"/>
        <end position="286"/>
    </location>
</feature>
<organism evidence="4 5">
    <name type="scientific">Entomortierella parvispora</name>
    <dbReference type="NCBI Taxonomy" id="205924"/>
    <lineage>
        <taxon>Eukaryota</taxon>
        <taxon>Fungi</taxon>
        <taxon>Fungi incertae sedis</taxon>
        <taxon>Mucoromycota</taxon>
        <taxon>Mortierellomycotina</taxon>
        <taxon>Mortierellomycetes</taxon>
        <taxon>Mortierellales</taxon>
        <taxon>Mortierellaceae</taxon>
        <taxon>Entomortierella</taxon>
    </lineage>
</organism>
<evidence type="ECO:0000313" key="5">
    <source>
        <dbReference type="Proteomes" id="UP000827284"/>
    </source>
</evidence>
<keyword evidence="2" id="KW-0812">Transmembrane</keyword>
<keyword evidence="2" id="KW-1133">Transmembrane helix</keyword>
<feature type="transmembrane region" description="Helical" evidence="2">
    <location>
        <begin position="412"/>
        <end position="437"/>
    </location>
</feature>
<feature type="transmembrane region" description="Helical" evidence="2">
    <location>
        <begin position="384"/>
        <end position="405"/>
    </location>
</feature>
<feature type="chain" id="PRO_5040496944" evidence="3">
    <location>
        <begin position="24"/>
        <end position="439"/>
    </location>
</feature>
<reference evidence="4" key="1">
    <citation type="submission" date="2021-11" db="EMBL/GenBank/DDBJ databases">
        <authorList>
            <person name="Herlambang A."/>
            <person name="Guo Y."/>
            <person name="Takashima Y."/>
            <person name="Nishizawa T."/>
        </authorList>
    </citation>
    <scope>NUCLEOTIDE SEQUENCE</scope>
    <source>
        <strain evidence="4">E1425</strain>
    </source>
</reference>
<accession>A0A9P3HD91</accession>
<dbReference type="AlphaFoldDB" id="A0A9P3HD91"/>
<evidence type="ECO:0000256" key="1">
    <source>
        <dbReference type="SAM" id="MobiDB-lite"/>
    </source>
</evidence>
<dbReference type="EMBL" id="BQFW01000009">
    <property type="protein sequence ID" value="GJJ74517.1"/>
    <property type="molecule type" value="Genomic_DNA"/>
</dbReference>
<evidence type="ECO:0000256" key="2">
    <source>
        <dbReference type="SAM" id="Phobius"/>
    </source>
</evidence>
<dbReference type="OrthoDB" id="2424869at2759"/>
<evidence type="ECO:0000256" key="3">
    <source>
        <dbReference type="SAM" id="SignalP"/>
    </source>
</evidence>
<gene>
    <name evidence="4" type="ORF">EMPS_06875</name>
</gene>
<feature type="compositionally biased region" description="Low complexity" evidence="1">
    <location>
        <begin position="266"/>
        <end position="275"/>
    </location>
</feature>
<dbReference type="Proteomes" id="UP000827284">
    <property type="component" value="Unassembled WGS sequence"/>
</dbReference>
<keyword evidence="5" id="KW-1185">Reference proteome</keyword>
<comment type="caution">
    <text evidence="4">The sequence shown here is derived from an EMBL/GenBank/DDBJ whole genome shotgun (WGS) entry which is preliminary data.</text>
</comment>
<name>A0A9P3HD91_9FUNG</name>
<feature type="signal peptide" evidence="3">
    <location>
        <begin position="1"/>
        <end position="23"/>
    </location>
</feature>
<reference evidence="4" key="2">
    <citation type="journal article" date="2022" name="Microbiol. Resour. Announc.">
        <title>Whole-Genome Sequence of Entomortierella parvispora E1425, a Mucoromycotan Fungus Associated with Burkholderiaceae-Related Endosymbiotic Bacteria.</title>
        <authorList>
            <person name="Herlambang A."/>
            <person name="Guo Y."/>
            <person name="Takashima Y."/>
            <person name="Narisawa K."/>
            <person name="Ohta H."/>
            <person name="Nishizawa T."/>
        </authorList>
    </citation>
    <scope>NUCLEOTIDE SEQUENCE</scope>
    <source>
        <strain evidence="4">E1425</strain>
    </source>
</reference>
<evidence type="ECO:0000313" key="4">
    <source>
        <dbReference type="EMBL" id="GJJ74517.1"/>
    </source>
</evidence>
<keyword evidence="2" id="KW-0472">Membrane</keyword>
<proteinExistence type="predicted"/>
<keyword evidence="3" id="KW-0732">Signal</keyword>
<protein>
    <submittedName>
        <fullName evidence="4">Uncharacterized protein</fullName>
    </submittedName>
</protein>